<evidence type="ECO:0000313" key="1">
    <source>
        <dbReference type="EMBL" id="VAX38147.1"/>
    </source>
</evidence>
<name>A0A3B1E5H1_9ZZZZ</name>
<organism evidence="1">
    <name type="scientific">hydrothermal vent metagenome</name>
    <dbReference type="NCBI Taxonomy" id="652676"/>
    <lineage>
        <taxon>unclassified sequences</taxon>
        <taxon>metagenomes</taxon>
        <taxon>ecological metagenomes</taxon>
    </lineage>
</organism>
<dbReference type="Pfam" id="PF25216">
    <property type="entry name" value="Volactin"/>
    <property type="match status" value="1"/>
</dbReference>
<protein>
    <submittedName>
        <fullName evidence="1">Uncharacterized protein</fullName>
    </submittedName>
</protein>
<reference evidence="1" key="1">
    <citation type="submission" date="2018-06" db="EMBL/GenBank/DDBJ databases">
        <authorList>
            <person name="Zhirakovskaya E."/>
        </authorList>
    </citation>
    <scope>NUCLEOTIDE SEQUENCE</scope>
</reference>
<dbReference type="InterPro" id="IPR057363">
    <property type="entry name" value="Volactin"/>
</dbReference>
<feature type="non-terminal residue" evidence="1">
    <location>
        <position position="263"/>
    </location>
</feature>
<proteinExistence type="predicted"/>
<gene>
    <name evidence="1" type="ORF">MNBD_PLANCTO02-2328</name>
</gene>
<sequence length="263" mass="29252">MSIALDFGQYQIRSLRRKENRLVSRHVRSVYTALPDSLERRNTLEKVHVPYAVSERELLIIGDAADEYSQMFQVPCIPLLPGGKVPSDDPPARQILGAIVDSLLPEPTEENETCGLTIPGDSLSQQTGMIDPTTGFLRRLIQLRGYKPVILSAGMALALAELVSHSFTGIGMSIGAGSCDVSLTHHGFEIARCVVPRGGNWIDEQIAHQWKNYSWDVTGNQYLDTDNVSRWKQGFEGSLLEPKNVREQLLSDLYTELLGYVIQ</sequence>
<dbReference type="EMBL" id="UOGL01000166">
    <property type="protein sequence ID" value="VAX38147.1"/>
    <property type="molecule type" value="Genomic_DNA"/>
</dbReference>
<dbReference type="AlphaFoldDB" id="A0A3B1E5H1"/>
<accession>A0A3B1E5H1</accession>